<dbReference type="InterPro" id="IPR032567">
    <property type="entry name" value="RTL1-rel"/>
</dbReference>
<keyword evidence="3" id="KW-1185">Reference proteome</keyword>
<evidence type="ECO:0000313" key="3">
    <source>
        <dbReference type="Proteomes" id="UP000001038"/>
    </source>
</evidence>
<dbReference type="InParanoid" id="A0A3B3I1Q3"/>
<dbReference type="AlphaFoldDB" id="A0A3B3I1Q3"/>
<dbReference type="PANTHER" id="PTHR15503:SF36">
    <property type="entry name" value="RETROTRANSPOSON GAG-LIKE PROTEIN 5"/>
    <property type="match status" value="1"/>
</dbReference>
<dbReference type="Ensembl" id="ENSORLT00000033967.1">
    <property type="protein sequence ID" value="ENSORLP00000037757.1"/>
    <property type="gene ID" value="ENSORLG00000025466.1"/>
</dbReference>
<evidence type="ECO:0000313" key="2">
    <source>
        <dbReference type="Ensembl" id="ENSORLP00000037757.1"/>
    </source>
</evidence>
<evidence type="ECO:0000259" key="1">
    <source>
        <dbReference type="Pfam" id="PF16297"/>
    </source>
</evidence>
<dbReference type="GeneTree" id="ENSGT01030000235109"/>
<dbReference type="Bgee" id="ENSORLG00000025466">
    <property type="expression patterns" value="Expressed in testis and 9 other cell types or tissues"/>
</dbReference>
<reference evidence="2" key="3">
    <citation type="submission" date="2025-09" db="UniProtKB">
        <authorList>
            <consortium name="Ensembl"/>
        </authorList>
    </citation>
    <scope>IDENTIFICATION</scope>
    <source>
        <strain evidence="2">Hd-rR</strain>
    </source>
</reference>
<dbReference type="Pfam" id="PF16297">
    <property type="entry name" value="DUF4939"/>
    <property type="match status" value="1"/>
</dbReference>
<name>A0A3B3I1Q3_ORYLA</name>
<dbReference type="InterPro" id="IPR032549">
    <property type="entry name" value="DUF4939"/>
</dbReference>
<protein>
    <recommendedName>
        <fullName evidence="1">DUF4939 domain-containing protein</fullName>
    </recommendedName>
</protein>
<organism evidence="2 3">
    <name type="scientific">Oryzias latipes</name>
    <name type="common">Japanese rice fish</name>
    <name type="synonym">Japanese killifish</name>
    <dbReference type="NCBI Taxonomy" id="8090"/>
    <lineage>
        <taxon>Eukaryota</taxon>
        <taxon>Metazoa</taxon>
        <taxon>Chordata</taxon>
        <taxon>Craniata</taxon>
        <taxon>Vertebrata</taxon>
        <taxon>Euteleostomi</taxon>
        <taxon>Actinopterygii</taxon>
        <taxon>Neopterygii</taxon>
        <taxon>Teleostei</taxon>
        <taxon>Neoteleostei</taxon>
        <taxon>Acanthomorphata</taxon>
        <taxon>Ovalentaria</taxon>
        <taxon>Atherinomorphae</taxon>
        <taxon>Beloniformes</taxon>
        <taxon>Adrianichthyidae</taxon>
        <taxon>Oryziinae</taxon>
        <taxon>Oryzias</taxon>
    </lineage>
</organism>
<accession>A0A3B3I1Q3</accession>
<reference evidence="2 3" key="1">
    <citation type="journal article" date="2007" name="Nature">
        <title>The medaka draft genome and insights into vertebrate genome evolution.</title>
        <authorList>
            <person name="Kasahara M."/>
            <person name="Naruse K."/>
            <person name="Sasaki S."/>
            <person name="Nakatani Y."/>
            <person name="Qu W."/>
            <person name="Ahsan B."/>
            <person name="Yamada T."/>
            <person name="Nagayasu Y."/>
            <person name="Doi K."/>
            <person name="Kasai Y."/>
            <person name="Jindo T."/>
            <person name="Kobayashi D."/>
            <person name="Shimada A."/>
            <person name="Toyoda A."/>
            <person name="Kuroki Y."/>
            <person name="Fujiyama A."/>
            <person name="Sasaki T."/>
            <person name="Shimizu A."/>
            <person name="Asakawa S."/>
            <person name="Shimizu N."/>
            <person name="Hashimoto S."/>
            <person name="Yang J."/>
            <person name="Lee Y."/>
            <person name="Matsushima K."/>
            <person name="Sugano S."/>
            <person name="Sakaizumi M."/>
            <person name="Narita T."/>
            <person name="Ohishi K."/>
            <person name="Haga S."/>
            <person name="Ohta F."/>
            <person name="Nomoto H."/>
            <person name="Nogata K."/>
            <person name="Morishita T."/>
            <person name="Endo T."/>
            <person name="Shin-I T."/>
            <person name="Takeda H."/>
            <person name="Morishita S."/>
            <person name="Kohara Y."/>
        </authorList>
    </citation>
    <scope>NUCLEOTIDE SEQUENCE [LARGE SCALE GENOMIC DNA]</scope>
    <source>
        <strain evidence="2 3">Hd-rR</strain>
    </source>
</reference>
<proteinExistence type="predicted"/>
<sequence length="158" mass="17649">MTERTGHTPDPADPEGLRYAVKQQGIALGRQADALSQVASAQQELFQRLDGLTQSLMDLTGQMAPPAAPLSPEPFHGDVEACGGFLLQCRLLFQQAPRYYNSDLSKITLIINSLRYKALQWAQAFLTTNPVTHLSYEHFIEEFKLNTKNGYYTKNSSQ</sequence>
<dbReference type="PANTHER" id="PTHR15503">
    <property type="entry name" value="LDOC1 RELATED"/>
    <property type="match status" value="1"/>
</dbReference>
<dbReference type="Proteomes" id="UP000001038">
    <property type="component" value="Chromosome 14"/>
</dbReference>
<feature type="domain" description="DUF4939" evidence="1">
    <location>
        <begin position="65"/>
        <end position="145"/>
    </location>
</feature>
<reference evidence="2" key="2">
    <citation type="submission" date="2025-08" db="UniProtKB">
        <authorList>
            <consortium name="Ensembl"/>
        </authorList>
    </citation>
    <scope>IDENTIFICATION</scope>
    <source>
        <strain evidence="2">Hd-rR</strain>
    </source>
</reference>